<proteinExistence type="predicted"/>
<dbReference type="Pfam" id="PF08241">
    <property type="entry name" value="Methyltransf_11"/>
    <property type="match status" value="1"/>
</dbReference>
<gene>
    <name evidence="3" type="ORF">HYH03_003542</name>
</gene>
<feature type="domain" description="Methyltransferase type 11" evidence="2">
    <location>
        <begin position="113"/>
        <end position="233"/>
    </location>
</feature>
<dbReference type="InterPro" id="IPR029063">
    <property type="entry name" value="SAM-dependent_MTases_sf"/>
</dbReference>
<feature type="region of interest" description="Disordered" evidence="1">
    <location>
        <begin position="24"/>
        <end position="49"/>
    </location>
</feature>
<dbReference type="PANTHER" id="PTHR45445">
    <property type="match status" value="1"/>
</dbReference>
<protein>
    <recommendedName>
        <fullName evidence="2">Methyltransferase type 11 domain-containing protein</fullName>
    </recommendedName>
</protein>
<accession>A0A836C2Q9</accession>
<evidence type="ECO:0000313" key="3">
    <source>
        <dbReference type="EMBL" id="KAG2498281.1"/>
    </source>
</evidence>
<evidence type="ECO:0000259" key="2">
    <source>
        <dbReference type="Pfam" id="PF08241"/>
    </source>
</evidence>
<evidence type="ECO:0000313" key="4">
    <source>
        <dbReference type="Proteomes" id="UP000612055"/>
    </source>
</evidence>
<comment type="caution">
    <text evidence="3">The sequence shown here is derived from an EMBL/GenBank/DDBJ whole genome shotgun (WGS) entry which is preliminary data.</text>
</comment>
<dbReference type="OrthoDB" id="506498at2759"/>
<sequence length="310" mass="33675">MALVVASVAGAGATLLIQKLVSQRKGSGGSGKGDDLQERSTTSSAGGGAAAYETKKAVDEYLQFHFGAPEDLMPYAKGPHEALSFTHRLAQLCEKHCEALRDFTGERAEPTALDVGCAVGGASFELARAFPHVLGLDYSHHFVDAAEAMKAKGFCEYEAVQEGDVKARCMAAVPSDIDRSRVRFMQGDACDLPSNLAPMDCVLAANLLCRLPEPTAFLKRCRSLIKPGGVLVLVSPYSWLPGWTQKDKWLGGYYKDGKPVRTHDTLLALLSPDFDLVASEDVPFLIREHARKFQWGCSQALVWRRKGKSL</sequence>
<dbReference type="SUPFAM" id="SSF53335">
    <property type="entry name" value="S-adenosyl-L-methionine-dependent methyltransferases"/>
    <property type="match status" value="1"/>
</dbReference>
<dbReference type="Gene3D" id="3.40.50.150">
    <property type="entry name" value="Vaccinia Virus protein VP39"/>
    <property type="match status" value="1"/>
</dbReference>
<evidence type="ECO:0000256" key="1">
    <source>
        <dbReference type="SAM" id="MobiDB-lite"/>
    </source>
</evidence>
<dbReference type="EMBL" id="JAEHOE010000010">
    <property type="protein sequence ID" value="KAG2498281.1"/>
    <property type="molecule type" value="Genomic_DNA"/>
</dbReference>
<dbReference type="AlphaFoldDB" id="A0A836C2Q9"/>
<dbReference type="InterPro" id="IPR013216">
    <property type="entry name" value="Methyltransf_11"/>
</dbReference>
<dbReference type="Proteomes" id="UP000612055">
    <property type="component" value="Unassembled WGS sequence"/>
</dbReference>
<keyword evidence="4" id="KW-1185">Reference proteome</keyword>
<organism evidence="3 4">
    <name type="scientific">Edaphochlamys debaryana</name>
    <dbReference type="NCBI Taxonomy" id="47281"/>
    <lineage>
        <taxon>Eukaryota</taxon>
        <taxon>Viridiplantae</taxon>
        <taxon>Chlorophyta</taxon>
        <taxon>core chlorophytes</taxon>
        <taxon>Chlorophyceae</taxon>
        <taxon>CS clade</taxon>
        <taxon>Chlamydomonadales</taxon>
        <taxon>Chlamydomonadales incertae sedis</taxon>
        <taxon>Edaphochlamys</taxon>
    </lineage>
</organism>
<dbReference type="CDD" id="cd02440">
    <property type="entry name" value="AdoMet_MTases"/>
    <property type="match status" value="1"/>
</dbReference>
<dbReference type="InterPro" id="IPR027625">
    <property type="entry name" value="OvoA_Cterm"/>
</dbReference>
<dbReference type="GO" id="GO:0008757">
    <property type="term" value="F:S-adenosylmethionine-dependent methyltransferase activity"/>
    <property type="evidence" value="ECO:0007669"/>
    <property type="project" value="InterPro"/>
</dbReference>
<reference evidence="3" key="1">
    <citation type="journal article" date="2020" name="bioRxiv">
        <title>Comparative genomics of Chlamydomonas.</title>
        <authorList>
            <person name="Craig R.J."/>
            <person name="Hasan A.R."/>
            <person name="Ness R.W."/>
            <person name="Keightley P.D."/>
        </authorList>
    </citation>
    <scope>NUCLEOTIDE SEQUENCE</scope>
    <source>
        <strain evidence="3">CCAP 11/70</strain>
    </source>
</reference>
<name>A0A836C2Q9_9CHLO</name>
<dbReference type="PANTHER" id="PTHR45445:SF2">
    <property type="entry name" value="METHYLTRANSFERASE TYPE 11 DOMAIN-CONTAINING PROTEIN"/>
    <property type="match status" value="1"/>
</dbReference>
<dbReference type="NCBIfam" id="TIGR04345">
    <property type="entry name" value="ovoA_Cterm"/>
    <property type="match status" value="1"/>
</dbReference>